<dbReference type="EMBL" id="JAMFTQ010000009">
    <property type="protein sequence ID" value="MCP1388110.1"/>
    <property type="molecule type" value="Genomic_DNA"/>
</dbReference>
<dbReference type="Proteomes" id="UP001204000">
    <property type="component" value="Unassembled WGS sequence"/>
</dbReference>
<keyword evidence="2" id="KW-1185">Reference proteome</keyword>
<reference evidence="1" key="1">
    <citation type="submission" date="2022-05" db="EMBL/GenBank/DDBJ databases">
        <title>Corynebacterium sp. TA-R-1 sp. nov., isolated from human feces.</title>
        <authorList>
            <person name="Shamsuzzaman M."/>
            <person name="Dahal R.H."/>
        </authorList>
    </citation>
    <scope>NUCLEOTIDE SEQUENCE</scope>
    <source>
        <strain evidence="1">TA-R-1</strain>
    </source>
</reference>
<accession>A0ABT1G295</accession>
<protein>
    <submittedName>
        <fullName evidence="1">Uncharacterized protein</fullName>
    </submittedName>
</protein>
<sequence length="247" mass="25945">MQFSDAATALAANIATRALAGGGDMMLVAYRETGQPTIDVAAHGLDAAGNLIVTCFADDVPGTEQLDVRVDVLFQAPQFHVTISAASAHALATVEWVSAEGPWMTGVLDLEQIHVHHIGRPASFAVEDLRPLALGLGEVDDDRLSAYDTVSCLGERCLNTLFDAAALNLIPNIPGETHPYGGCAHTQNQMFVVDVCSAGVTLLRTTNAARQTVHVALSRPAVDLVDLAGQLTGLAAEASGWHAESRI</sequence>
<evidence type="ECO:0000313" key="2">
    <source>
        <dbReference type="Proteomes" id="UP001204000"/>
    </source>
</evidence>
<gene>
    <name evidence="1" type="ORF">M5J20_07910</name>
</gene>
<comment type="caution">
    <text evidence="1">The sequence shown here is derived from an EMBL/GenBank/DDBJ whole genome shotgun (WGS) entry which is preliminary data.</text>
</comment>
<evidence type="ECO:0000313" key="1">
    <source>
        <dbReference type="EMBL" id="MCP1388110.1"/>
    </source>
</evidence>
<name>A0ABT1G295_9CORY</name>
<dbReference type="RefSeq" id="WP_253578267.1">
    <property type="nucleotide sequence ID" value="NZ_JAMFTQ010000009.1"/>
</dbReference>
<proteinExistence type="predicted"/>
<organism evidence="1 2">
    <name type="scientific">Corynebacterium stercoris</name>
    <dbReference type="NCBI Taxonomy" id="2943490"/>
    <lineage>
        <taxon>Bacteria</taxon>
        <taxon>Bacillati</taxon>
        <taxon>Actinomycetota</taxon>
        <taxon>Actinomycetes</taxon>
        <taxon>Mycobacteriales</taxon>
        <taxon>Corynebacteriaceae</taxon>
        <taxon>Corynebacterium</taxon>
    </lineage>
</organism>